<organism evidence="2 3">
    <name type="scientific">Actinacidiphila bryophytorum</name>
    <dbReference type="NCBI Taxonomy" id="1436133"/>
    <lineage>
        <taxon>Bacteria</taxon>
        <taxon>Bacillati</taxon>
        <taxon>Actinomycetota</taxon>
        <taxon>Actinomycetes</taxon>
        <taxon>Kitasatosporales</taxon>
        <taxon>Streptomycetaceae</taxon>
        <taxon>Actinacidiphila</taxon>
    </lineage>
</organism>
<sequence length="48" mass="5110">MSAPAKASKTDGNPVESVNHSEEHHAAVGHMEPFRFIDASVPLPTGRV</sequence>
<name>A0A9W4MIT1_9ACTN</name>
<dbReference type="EMBL" id="CAJVAX010000019">
    <property type="protein sequence ID" value="CAG7651860.1"/>
    <property type="molecule type" value="Genomic_DNA"/>
</dbReference>
<feature type="region of interest" description="Disordered" evidence="1">
    <location>
        <begin position="1"/>
        <end position="30"/>
    </location>
</feature>
<gene>
    <name evidence="2" type="ORF">SBRY_50726</name>
</gene>
<evidence type="ECO:0000313" key="3">
    <source>
        <dbReference type="Proteomes" id="UP001153328"/>
    </source>
</evidence>
<accession>A0A9W4MIT1</accession>
<comment type="caution">
    <text evidence="2">The sequence shown here is derived from an EMBL/GenBank/DDBJ whole genome shotgun (WGS) entry which is preliminary data.</text>
</comment>
<dbReference type="Proteomes" id="UP001153328">
    <property type="component" value="Unassembled WGS sequence"/>
</dbReference>
<evidence type="ECO:0000313" key="2">
    <source>
        <dbReference type="EMBL" id="CAG7651860.1"/>
    </source>
</evidence>
<proteinExistence type="predicted"/>
<evidence type="ECO:0000256" key="1">
    <source>
        <dbReference type="SAM" id="MobiDB-lite"/>
    </source>
</evidence>
<keyword evidence="3" id="KW-1185">Reference proteome</keyword>
<reference evidence="2" key="1">
    <citation type="submission" date="2021-06" db="EMBL/GenBank/DDBJ databases">
        <authorList>
            <person name="Arsene-Ploetze F."/>
        </authorList>
    </citation>
    <scope>NUCLEOTIDE SEQUENCE</scope>
    <source>
        <strain evidence="2">SBRY1</strain>
    </source>
</reference>
<protein>
    <submittedName>
        <fullName evidence="2">Uncharacterized protein</fullName>
    </submittedName>
</protein>
<dbReference type="AlphaFoldDB" id="A0A9W4MIT1"/>